<gene>
    <name evidence="3" type="ORF">CPELLU_LOCUS11371</name>
</gene>
<reference evidence="3" key="1">
    <citation type="submission" date="2021-06" db="EMBL/GenBank/DDBJ databases">
        <authorList>
            <person name="Kallberg Y."/>
            <person name="Tangrot J."/>
            <person name="Rosling A."/>
        </authorList>
    </citation>
    <scope>NUCLEOTIDE SEQUENCE</scope>
    <source>
        <strain evidence="3">FL966</strain>
    </source>
</reference>
<name>A0A9N9HMB6_9GLOM</name>
<feature type="compositionally biased region" description="Pro residues" evidence="1">
    <location>
        <begin position="37"/>
        <end position="48"/>
    </location>
</feature>
<evidence type="ECO:0000313" key="4">
    <source>
        <dbReference type="Proteomes" id="UP000789759"/>
    </source>
</evidence>
<feature type="signal peptide" evidence="2">
    <location>
        <begin position="1"/>
        <end position="20"/>
    </location>
</feature>
<keyword evidence="2" id="KW-0732">Signal</keyword>
<organism evidence="3 4">
    <name type="scientific">Cetraspora pellucida</name>
    <dbReference type="NCBI Taxonomy" id="1433469"/>
    <lineage>
        <taxon>Eukaryota</taxon>
        <taxon>Fungi</taxon>
        <taxon>Fungi incertae sedis</taxon>
        <taxon>Mucoromycota</taxon>
        <taxon>Glomeromycotina</taxon>
        <taxon>Glomeromycetes</taxon>
        <taxon>Diversisporales</taxon>
        <taxon>Gigasporaceae</taxon>
        <taxon>Cetraspora</taxon>
    </lineage>
</organism>
<feature type="region of interest" description="Disordered" evidence="1">
    <location>
        <begin position="33"/>
        <end position="116"/>
    </location>
</feature>
<dbReference type="EMBL" id="CAJVQA010010031">
    <property type="protein sequence ID" value="CAG8692379.1"/>
    <property type="molecule type" value="Genomic_DNA"/>
</dbReference>
<feature type="compositionally biased region" description="Basic and acidic residues" evidence="1">
    <location>
        <begin position="82"/>
        <end position="116"/>
    </location>
</feature>
<evidence type="ECO:0000313" key="3">
    <source>
        <dbReference type="EMBL" id="CAG8692379.1"/>
    </source>
</evidence>
<accession>A0A9N9HMB6</accession>
<protein>
    <submittedName>
        <fullName evidence="3">20985_t:CDS:1</fullName>
    </submittedName>
</protein>
<feature type="non-terminal residue" evidence="3">
    <location>
        <position position="116"/>
    </location>
</feature>
<comment type="caution">
    <text evidence="3">The sequence shown here is derived from an EMBL/GenBank/DDBJ whole genome shotgun (WGS) entry which is preliminary data.</text>
</comment>
<evidence type="ECO:0000256" key="2">
    <source>
        <dbReference type="SAM" id="SignalP"/>
    </source>
</evidence>
<dbReference type="AlphaFoldDB" id="A0A9N9HMB6"/>
<dbReference type="Proteomes" id="UP000789759">
    <property type="component" value="Unassembled WGS sequence"/>
</dbReference>
<feature type="chain" id="PRO_5040161009" evidence="2">
    <location>
        <begin position="21"/>
        <end position="116"/>
    </location>
</feature>
<keyword evidence="4" id="KW-1185">Reference proteome</keyword>
<sequence>MKSNLISVTVFLSITLFAQSTVSLPLQARHDVLPLTTPTPAPLPPSLPHVPGTITSHAPTTSDEDCDDVTSNVPEVGVKPKVPGDKGKPNLPKPDEKPGDKGKPNLPKPDEKPGDK</sequence>
<evidence type="ECO:0000256" key="1">
    <source>
        <dbReference type="SAM" id="MobiDB-lite"/>
    </source>
</evidence>
<proteinExistence type="predicted"/>